<dbReference type="AlphaFoldDB" id="A0A7X9FTE0"/>
<evidence type="ECO:0000259" key="2">
    <source>
        <dbReference type="Pfam" id="PF21074"/>
    </source>
</evidence>
<dbReference type="InterPro" id="IPR007780">
    <property type="entry name" value="NAD_Glu_DH_bac"/>
</dbReference>
<comment type="caution">
    <text evidence="3">The sequence shown here is derived from an EMBL/GenBank/DDBJ whole genome shotgun (WGS) entry which is preliminary data.</text>
</comment>
<dbReference type="InterPro" id="IPR048381">
    <property type="entry name" value="GDH_C"/>
</dbReference>
<dbReference type="EMBL" id="JAAZON010000527">
    <property type="protein sequence ID" value="NMC63796.1"/>
    <property type="molecule type" value="Genomic_DNA"/>
</dbReference>
<dbReference type="Pfam" id="PF21074">
    <property type="entry name" value="GDH_C"/>
    <property type="match status" value="1"/>
</dbReference>
<dbReference type="InterPro" id="IPR028971">
    <property type="entry name" value="NAD-GDH_cat"/>
</dbReference>
<dbReference type="SUPFAM" id="SSF51735">
    <property type="entry name" value="NAD(P)-binding Rossmann-fold domains"/>
    <property type="match status" value="1"/>
</dbReference>
<dbReference type="GO" id="GO:0004352">
    <property type="term" value="F:glutamate dehydrogenase (NAD+) activity"/>
    <property type="evidence" value="ECO:0007669"/>
    <property type="project" value="InterPro"/>
</dbReference>
<dbReference type="PANTHER" id="PTHR43403">
    <property type="entry name" value="NAD-SPECIFIC GLUTAMATE DEHYDROGENASE"/>
    <property type="match status" value="1"/>
</dbReference>
<dbReference type="PANTHER" id="PTHR43403:SF1">
    <property type="entry name" value="NAD-SPECIFIC GLUTAMATE DEHYDROGENASE"/>
    <property type="match status" value="1"/>
</dbReference>
<feature type="domain" description="NAD-specific glutamate dehydrogenase C-terminal" evidence="2">
    <location>
        <begin position="147"/>
        <end position="436"/>
    </location>
</feature>
<sequence length="487" mass="55061">RINSTDLRCRVVGEGGNLGFTQRARIEFALRGGKINTAAIDNSGGVDLSDHEVNLKILFAEAIAEGKLTLEQRDEYLQNVVDEVVESVLSNNRSQARSLSHGERRSLTQIDFYSPLIAFLHRNAFLNRDLEALPDDDDLKERVRQHLGLTRPELSTVMAGAKMWMKSMLLESKLVEDPSLEEDLLFYFPESIREPFRNEILGHPLAKNILALQIVNSVVDLFGMSFVFRLSQASSVKPLDVLKCCIIAERLLKGRYLGAEYSKLDTAENNELFINIKTEVGSALRKTAAWYLSYHREGKVADLVWTFSSAHAELIDGLTEILDEDERLLSEDLFKKYKKAGLSDDISRRLSLLSWIREALQILWVSRLAGSSIRSAAYVFKRMLNIVGLRKILNTRGYFQFKDKWDYELFNVCADDMWKVLTLFSARLIQTCGSDEQRLNSSLAELSGLEDFLVISQSLLDKNLSISGIAVLARKLNEACTNHSLKA</sequence>
<dbReference type="Pfam" id="PF05088">
    <property type="entry name" value="Bac_GDH_CD"/>
    <property type="match status" value="1"/>
</dbReference>
<protein>
    <submittedName>
        <fullName evidence="3">NAD-glutamate dehydrogenase</fullName>
    </submittedName>
</protein>
<feature type="non-terminal residue" evidence="3">
    <location>
        <position position="1"/>
    </location>
</feature>
<accession>A0A7X9FTE0</accession>
<name>A0A7X9FTE0_9DELT</name>
<evidence type="ECO:0000313" key="3">
    <source>
        <dbReference type="EMBL" id="NMC63796.1"/>
    </source>
</evidence>
<dbReference type="InterPro" id="IPR036291">
    <property type="entry name" value="NAD(P)-bd_dom_sf"/>
</dbReference>
<organism evidence="3 4">
    <name type="scientific">SAR324 cluster bacterium</name>
    <dbReference type="NCBI Taxonomy" id="2024889"/>
    <lineage>
        <taxon>Bacteria</taxon>
        <taxon>Deltaproteobacteria</taxon>
        <taxon>SAR324 cluster</taxon>
    </lineage>
</organism>
<proteinExistence type="predicted"/>
<reference evidence="3 4" key="1">
    <citation type="journal article" date="2020" name="Biotechnol. Biofuels">
        <title>New insights from the biogas microbiome by comprehensive genome-resolved metagenomics of nearly 1600 species originating from multiple anaerobic digesters.</title>
        <authorList>
            <person name="Campanaro S."/>
            <person name="Treu L."/>
            <person name="Rodriguez-R L.M."/>
            <person name="Kovalovszki A."/>
            <person name="Ziels R.M."/>
            <person name="Maus I."/>
            <person name="Zhu X."/>
            <person name="Kougias P.G."/>
            <person name="Basile A."/>
            <person name="Luo G."/>
            <person name="Schluter A."/>
            <person name="Konstantinidis K.T."/>
            <person name="Angelidaki I."/>
        </authorList>
    </citation>
    <scope>NUCLEOTIDE SEQUENCE [LARGE SCALE GENOMIC DNA]</scope>
    <source>
        <strain evidence="3">AS27yjCOA_65</strain>
    </source>
</reference>
<feature type="domain" description="NAD-glutamate dehydrogenase catalytic" evidence="1">
    <location>
        <begin position="1"/>
        <end position="100"/>
    </location>
</feature>
<gene>
    <name evidence="3" type="ORF">GYA55_11590</name>
</gene>
<dbReference type="GO" id="GO:0004069">
    <property type="term" value="F:L-aspartate:2-oxoglutarate aminotransferase activity"/>
    <property type="evidence" value="ECO:0007669"/>
    <property type="project" value="InterPro"/>
</dbReference>
<evidence type="ECO:0000259" key="1">
    <source>
        <dbReference type="Pfam" id="PF05088"/>
    </source>
</evidence>
<dbReference type="Proteomes" id="UP000524246">
    <property type="component" value="Unassembled WGS sequence"/>
</dbReference>
<dbReference type="GO" id="GO:0006538">
    <property type="term" value="P:L-glutamate catabolic process"/>
    <property type="evidence" value="ECO:0007669"/>
    <property type="project" value="InterPro"/>
</dbReference>
<evidence type="ECO:0000313" key="4">
    <source>
        <dbReference type="Proteomes" id="UP000524246"/>
    </source>
</evidence>